<dbReference type="PANTHER" id="PTHR43280:SF27">
    <property type="entry name" value="TRANSCRIPTIONAL REGULATOR MTLR"/>
    <property type="match status" value="1"/>
</dbReference>
<dbReference type="SUPFAM" id="SSF46689">
    <property type="entry name" value="Homeodomain-like"/>
    <property type="match status" value="2"/>
</dbReference>
<keyword evidence="1" id="KW-0805">Transcription regulation</keyword>
<keyword evidence="2 5" id="KW-0238">DNA-binding</keyword>
<dbReference type="Gene3D" id="2.60.120.10">
    <property type="entry name" value="Jelly Rolls"/>
    <property type="match status" value="1"/>
</dbReference>
<organism evidence="5 6">
    <name type="scientific">Arcicella aurantiaca</name>
    <dbReference type="NCBI Taxonomy" id="591202"/>
    <lineage>
        <taxon>Bacteria</taxon>
        <taxon>Pseudomonadati</taxon>
        <taxon>Bacteroidota</taxon>
        <taxon>Cytophagia</taxon>
        <taxon>Cytophagales</taxon>
        <taxon>Flectobacillaceae</taxon>
        <taxon>Arcicella</taxon>
    </lineage>
</organism>
<evidence type="ECO:0000256" key="2">
    <source>
        <dbReference type="ARBA" id="ARBA00023125"/>
    </source>
</evidence>
<dbReference type="InterPro" id="IPR009057">
    <property type="entry name" value="Homeodomain-like_sf"/>
</dbReference>
<evidence type="ECO:0000256" key="3">
    <source>
        <dbReference type="ARBA" id="ARBA00023163"/>
    </source>
</evidence>
<reference evidence="5 6" key="1">
    <citation type="submission" date="2018-05" db="EMBL/GenBank/DDBJ databases">
        <title>Genomic Encyclopedia of Archaeal and Bacterial Type Strains, Phase II (KMG-II): from individual species to whole genera.</title>
        <authorList>
            <person name="Goeker M."/>
        </authorList>
    </citation>
    <scope>NUCLEOTIDE SEQUENCE [LARGE SCALE GENOMIC DNA]</scope>
    <source>
        <strain evidence="5 6">DSM 22214</strain>
    </source>
</reference>
<keyword evidence="6" id="KW-1185">Reference proteome</keyword>
<dbReference type="PROSITE" id="PS00041">
    <property type="entry name" value="HTH_ARAC_FAMILY_1"/>
    <property type="match status" value="1"/>
</dbReference>
<dbReference type="InterPro" id="IPR018060">
    <property type="entry name" value="HTH_AraC"/>
</dbReference>
<dbReference type="Proteomes" id="UP000245489">
    <property type="component" value="Unassembled WGS sequence"/>
</dbReference>
<dbReference type="Pfam" id="PF12833">
    <property type="entry name" value="HTH_18"/>
    <property type="match status" value="1"/>
</dbReference>
<dbReference type="InterPro" id="IPR011051">
    <property type="entry name" value="RmlC_Cupin_sf"/>
</dbReference>
<proteinExistence type="predicted"/>
<dbReference type="PRINTS" id="PR00032">
    <property type="entry name" value="HTHARAC"/>
</dbReference>
<dbReference type="PROSITE" id="PS01124">
    <property type="entry name" value="HTH_ARAC_FAMILY_2"/>
    <property type="match status" value="1"/>
</dbReference>
<keyword evidence="3" id="KW-0804">Transcription</keyword>
<gene>
    <name evidence="5" type="ORF">LV89_02489</name>
</gene>
<name>A0A316E9J7_9BACT</name>
<dbReference type="SMART" id="SM00342">
    <property type="entry name" value="HTH_ARAC"/>
    <property type="match status" value="1"/>
</dbReference>
<dbReference type="InterPro" id="IPR018062">
    <property type="entry name" value="HTH_AraC-typ_CS"/>
</dbReference>
<accession>A0A316E9J7</accession>
<evidence type="ECO:0000313" key="5">
    <source>
        <dbReference type="EMBL" id="PWK26318.1"/>
    </source>
</evidence>
<feature type="domain" description="HTH araC/xylS-type" evidence="4">
    <location>
        <begin position="186"/>
        <end position="284"/>
    </location>
</feature>
<dbReference type="InterPro" id="IPR020449">
    <property type="entry name" value="Tscrpt_reg_AraC-type_HTH"/>
</dbReference>
<comment type="caution">
    <text evidence="5">The sequence shown here is derived from an EMBL/GenBank/DDBJ whole genome shotgun (WGS) entry which is preliminary data.</text>
</comment>
<dbReference type="PANTHER" id="PTHR43280">
    <property type="entry name" value="ARAC-FAMILY TRANSCRIPTIONAL REGULATOR"/>
    <property type="match status" value="1"/>
</dbReference>
<sequence length="291" mass="34275">MKAKKIALEVISAKYGSSLVLKHLRAKSPCLKLAWHFHPEIELVYIPRGKGRLYISNVVKPYENGVIILLHSNIPHRCFDFGFENEIYEEYLVQVLPEKLDNISVLFPEFDKIEQMLKASKQGIILRLEEEHDFFHKYFEELFSVQPVRQILVFFEILHLMSNENYTSVEATLNTHIPSLSIERIDKVFNFITNNFMNDIRSQNVAELLHFTDSSFCRFFQKHTQKTFKEALNEYRLAHACKLLAHTNKSIETIAYESGYGSQSFFNRMFKRFNGTTPLAYRYEWQIKQKA</sequence>
<dbReference type="Gene3D" id="1.10.10.60">
    <property type="entry name" value="Homeodomain-like"/>
    <property type="match status" value="2"/>
</dbReference>
<dbReference type="RefSeq" id="WP_109743218.1">
    <property type="nucleotide sequence ID" value="NZ_QGGO01000012.1"/>
</dbReference>
<dbReference type="EMBL" id="QGGO01000012">
    <property type="protein sequence ID" value="PWK26318.1"/>
    <property type="molecule type" value="Genomic_DNA"/>
</dbReference>
<dbReference type="GO" id="GO:0003700">
    <property type="term" value="F:DNA-binding transcription factor activity"/>
    <property type="evidence" value="ECO:0007669"/>
    <property type="project" value="InterPro"/>
</dbReference>
<dbReference type="InterPro" id="IPR014710">
    <property type="entry name" value="RmlC-like_jellyroll"/>
</dbReference>
<dbReference type="OrthoDB" id="792101at2"/>
<dbReference type="AlphaFoldDB" id="A0A316E9J7"/>
<evidence type="ECO:0000313" key="6">
    <source>
        <dbReference type="Proteomes" id="UP000245489"/>
    </source>
</evidence>
<evidence type="ECO:0000256" key="1">
    <source>
        <dbReference type="ARBA" id="ARBA00023015"/>
    </source>
</evidence>
<dbReference type="GO" id="GO:0043565">
    <property type="term" value="F:sequence-specific DNA binding"/>
    <property type="evidence" value="ECO:0007669"/>
    <property type="project" value="InterPro"/>
</dbReference>
<protein>
    <submittedName>
        <fullName evidence="5">AraC-like DNA-binding protein</fullName>
    </submittedName>
</protein>
<dbReference type="SUPFAM" id="SSF51182">
    <property type="entry name" value="RmlC-like cupins"/>
    <property type="match status" value="1"/>
</dbReference>
<evidence type="ECO:0000259" key="4">
    <source>
        <dbReference type="PROSITE" id="PS01124"/>
    </source>
</evidence>